<feature type="domain" description="DUF5753" evidence="1">
    <location>
        <begin position="3"/>
        <end position="110"/>
    </location>
</feature>
<keyword evidence="3" id="KW-1185">Reference proteome</keyword>
<dbReference type="Proteomes" id="UP000824681">
    <property type="component" value="Chromosome"/>
</dbReference>
<sequence length="118" mass="12779">MLAAVIDEGVLQRPIGGSQVMRQQLEWLLTFAGHPKITLQVVPLAAGVTTGLLGGFAIATLPDGHGWAYLESASSGQVTDRVEEVQAISLRYDLIRAWALPLHSSLDVIRDAIARYEE</sequence>
<name>A0ABX8U7K5_9ACTN</name>
<dbReference type="InterPro" id="IPR043917">
    <property type="entry name" value="DUF5753"/>
</dbReference>
<gene>
    <name evidence="2" type="ORF">Nocox_30445</name>
</gene>
<reference evidence="2 3" key="1">
    <citation type="journal article" date="2021" name="ACS Chem. Biol.">
        <title>Genomic-Led Discovery of a Novel Glycopeptide Antibiotic by Nonomuraea coxensis DSM 45129.</title>
        <authorList>
            <person name="Yushchuk O."/>
            <person name="Vior N.M."/>
            <person name="Andreo-Vidal A."/>
            <person name="Berini F."/>
            <person name="Ruckert C."/>
            <person name="Busche T."/>
            <person name="Binda E."/>
            <person name="Kalinowski J."/>
            <person name="Truman A.W."/>
            <person name="Marinelli F."/>
        </authorList>
    </citation>
    <scope>NUCLEOTIDE SEQUENCE [LARGE SCALE GENOMIC DNA]</scope>
    <source>
        <strain evidence="2 3">DSM 45129</strain>
    </source>
</reference>
<protein>
    <recommendedName>
        <fullName evidence="1">DUF5753 domain-containing protein</fullName>
    </recommendedName>
</protein>
<accession>A0ABX8U7K5</accession>
<evidence type="ECO:0000313" key="3">
    <source>
        <dbReference type="Proteomes" id="UP000824681"/>
    </source>
</evidence>
<evidence type="ECO:0000259" key="1">
    <source>
        <dbReference type="Pfam" id="PF19054"/>
    </source>
</evidence>
<proteinExistence type="predicted"/>
<dbReference type="Pfam" id="PF19054">
    <property type="entry name" value="DUF5753"/>
    <property type="match status" value="1"/>
</dbReference>
<organism evidence="2 3">
    <name type="scientific">Nonomuraea coxensis DSM 45129</name>
    <dbReference type="NCBI Taxonomy" id="1122611"/>
    <lineage>
        <taxon>Bacteria</taxon>
        <taxon>Bacillati</taxon>
        <taxon>Actinomycetota</taxon>
        <taxon>Actinomycetes</taxon>
        <taxon>Streptosporangiales</taxon>
        <taxon>Streptosporangiaceae</taxon>
        <taxon>Nonomuraea</taxon>
    </lineage>
</organism>
<dbReference type="EMBL" id="CP068985">
    <property type="protein sequence ID" value="QYC43673.1"/>
    <property type="molecule type" value="Genomic_DNA"/>
</dbReference>
<evidence type="ECO:0000313" key="2">
    <source>
        <dbReference type="EMBL" id="QYC43673.1"/>
    </source>
</evidence>